<dbReference type="OrthoDB" id="4207499at2759"/>
<comment type="caution">
    <text evidence="1">The sequence shown here is derived from an EMBL/GenBank/DDBJ whole genome shotgun (WGS) entry which is preliminary data.</text>
</comment>
<keyword evidence="2" id="KW-1185">Reference proteome</keyword>
<dbReference type="AlphaFoldDB" id="A0A2B7WXA3"/>
<organism evidence="1 2">
    <name type="scientific">Polytolypa hystricis (strain UAMH7299)</name>
    <dbReference type="NCBI Taxonomy" id="1447883"/>
    <lineage>
        <taxon>Eukaryota</taxon>
        <taxon>Fungi</taxon>
        <taxon>Dikarya</taxon>
        <taxon>Ascomycota</taxon>
        <taxon>Pezizomycotina</taxon>
        <taxon>Eurotiomycetes</taxon>
        <taxon>Eurotiomycetidae</taxon>
        <taxon>Onygenales</taxon>
        <taxon>Onygenales incertae sedis</taxon>
        <taxon>Polytolypa</taxon>
    </lineage>
</organism>
<gene>
    <name evidence="1" type="ORF">AJ80_08588</name>
</gene>
<protein>
    <submittedName>
        <fullName evidence="1">Uncharacterized protein</fullName>
    </submittedName>
</protein>
<name>A0A2B7WXA3_POLH7</name>
<sequence length="170" mass="19559">MARSIFFSRNRFCMGPWPFETPDYRLSLLDFLGDPLQNLRSIRFNFPELNRDLLLPGQSGTVGWDRTITLISQSIPLSVLTLVIDLTGDVFFNPRTPEQDDQRDADKWTVNQRAVRPLVRLSGLKDLFIHIAYPRGDENLHIRSHQEQLLEQMVMGDGYNSSSRGKTPLI</sequence>
<dbReference type="EMBL" id="PDNA01000204">
    <property type="protein sequence ID" value="PGH04004.1"/>
    <property type="molecule type" value="Genomic_DNA"/>
</dbReference>
<evidence type="ECO:0000313" key="1">
    <source>
        <dbReference type="EMBL" id="PGH04004.1"/>
    </source>
</evidence>
<dbReference type="Proteomes" id="UP000224634">
    <property type="component" value="Unassembled WGS sequence"/>
</dbReference>
<proteinExistence type="predicted"/>
<accession>A0A2B7WXA3</accession>
<evidence type="ECO:0000313" key="2">
    <source>
        <dbReference type="Proteomes" id="UP000224634"/>
    </source>
</evidence>
<reference evidence="1 2" key="1">
    <citation type="submission" date="2017-10" db="EMBL/GenBank/DDBJ databases">
        <title>Comparative genomics in systemic dimorphic fungi from Ajellomycetaceae.</title>
        <authorList>
            <person name="Munoz J.F."/>
            <person name="Mcewen J.G."/>
            <person name="Clay O.K."/>
            <person name="Cuomo C.A."/>
        </authorList>
    </citation>
    <scope>NUCLEOTIDE SEQUENCE [LARGE SCALE GENOMIC DNA]</scope>
    <source>
        <strain evidence="1 2">UAMH7299</strain>
    </source>
</reference>